<feature type="region of interest" description="Disordered" evidence="5">
    <location>
        <begin position="1"/>
        <end position="79"/>
    </location>
</feature>
<dbReference type="InterPro" id="IPR011701">
    <property type="entry name" value="MFS"/>
</dbReference>
<feature type="region of interest" description="Disordered" evidence="5">
    <location>
        <begin position="409"/>
        <end position="446"/>
    </location>
</feature>
<dbReference type="Gene3D" id="1.20.1250.20">
    <property type="entry name" value="MFS general substrate transporter like domains"/>
    <property type="match status" value="1"/>
</dbReference>
<name>A0AAN6FKX5_9PEZI</name>
<feature type="transmembrane region" description="Helical" evidence="6">
    <location>
        <begin position="317"/>
        <end position="339"/>
    </location>
</feature>
<dbReference type="GO" id="GO:0015606">
    <property type="term" value="F:spermidine transmembrane transporter activity"/>
    <property type="evidence" value="ECO:0007669"/>
    <property type="project" value="TreeGrafter"/>
</dbReference>
<sequence>MPPMPTEVDEEAWRRRSAKRQSYTSQMTCGTTHAGSRPPTADPEKATQPFSQVSSTSTTQARASRPPRREHSQPNNDAYSDLHWDINSLNPRDWSKRKKWAHTLVATLVTSTITLASSIIAPASSFLISTFDITALTASLPLSLFLLGLAFGPFLSRTCSAVFGRKVIYSVSVLLFAIFTLTCELVTTLPGLLIPRLLAGILAGPALTRGPAMIAEMWKPEDRTEPLMFYSVAPLLGPVVGMVVGGYVRWSERGSWTRFVVVFASAGCLGAVGFVSETSRRSIMRRERRGLRVAVGKGDGLGSVLVTPLRMVITRPAVLGLSLQSGYVFGTLYASFVALPRVFGEVYGFGIGSQGLVFLSMVVGIAAGYITLVLHHKLLCRPHAEHCEAQGRSEAEKAQRVSTWDTHSRAANGFSQPNDKSHVGNESSTTLAVSRQDSRPASRDIATPTVVDKARNVCLAAAAADYLNGIELNRDAQIRPERISLILNTSPAYSDLCAALESYHLHFDKVRLAKVLVDALPPPRTSEGLATPKRATLVRPKSPHWSAATVGLDKSATVVTRPLLTHFTASTDSRSPPSTSSAPPDCRLWPALPASILLVASLFIIGWTIRKEIHWLVPCLSMALFAFAALLTVASTELYTTDRFGESEGASAEDGVMVVRYLMSAGFTMAAVPIYESLGVGWGTSVFGFMGVVVGVCPWVPVFAGGGRRDDGS</sequence>
<evidence type="ECO:0000313" key="8">
    <source>
        <dbReference type="EMBL" id="KAK0319581.1"/>
    </source>
</evidence>
<keyword evidence="2 6" id="KW-0812">Transmembrane</keyword>
<evidence type="ECO:0000256" key="5">
    <source>
        <dbReference type="SAM" id="MobiDB-lite"/>
    </source>
</evidence>
<dbReference type="AlphaFoldDB" id="A0AAN6FKX5"/>
<feature type="transmembrane region" description="Helical" evidence="6">
    <location>
        <begin position="615"/>
        <end position="634"/>
    </location>
</feature>
<gene>
    <name evidence="8" type="ORF">LTR82_009286</name>
</gene>
<dbReference type="GO" id="GO:0005886">
    <property type="term" value="C:plasma membrane"/>
    <property type="evidence" value="ECO:0007669"/>
    <property type="project" value="TreeGrafter"/>
</dbReference>
<dbReference type="EMBL" id="JASUXU010000029">
    <property type="protein sequence ID" value="KAK0319581.1"/>
    <property type="molecule type" value="Genomic_DNA"/>
</dbReference>
<feature type="transmembrane region" description="Helical" evidence="6">
    <location>
        <begin position="193"/>
        <end position="215"/>
    </location>
</feature>
<evidence type="ECO:0000256" key="3">
    <source>
        <dbReference type="ARBA" id="ARBA00022989"/>
    </source>
</evidence>
<protein>
    <recommendedName>
        <fullName evidence="7">Major facilitator superfamily (MFS) profile domain-containing protein</fullName>
    </recommendedName>
</protein>
<dbReference type="Proteomes" id="UP001168146">
    <property type="component" value="Unassembled WGS sequence"/>
</dbReference>
<dbReference type="Pfam" id="PF07690">
    <property type="entry name" value="MFS_1"/>
    <property type="match status" value="1"/>
</dbReference>
<dbReference type="PROSITE" id="PS50850">
    <property type="entry name" value="MFS"/>
    <property type="match status" value="1"/>
</dbReference>
<feature type="transmembrane region" description="Helical" evidence="6">
    <location>
        <begin position="588"/>
        <end position="609"/>
    </location>
</feature>
<feature type="transmembrane region" description="Helical" evidence="6">
    <location>
        <begin position="227"/>
        <end position="250"/>
    </location>
</feature>
<feature type="transmembrane region" description="Helical" evidence="6">
    <location>
        <begin position="256"/>
        <end position="276"/>
    </location>
</feature>
<evidence type="ECO:0000256" key="2">
    <source>
        <dbReference type="ARBA" id="ARBA00022692"/>
    </source>
</evidence>
<feature type="transmembrane region" description="Helical" evidence="6">
    <location>
        <begin position="655"/>
        <end position="675"/>
    </location>
</feature>
<feature type="transmembrane region" description="Helical" evidence="6">
    <location>
        <begin position="681"/>
        <end position="704"/>
    </location>
</feature>
<feature type="compositionally biased region" description="Polar residues" evidence="5">
    <location>
        <begin position="20"/>
        <end position="34"/>
    </location>
</feature>
<dbReference type="GO" id="GO:0000297">
    <property type="term" value="F:spermine transmembrane transporter activity"/>
    <property type="evidence" value="ECO:0007669"/>
    <property type="project" value="TreeGrafter"/>
</dbReference>
<organism evidence="8 9">
    <name type="scientific">Friedmanniomyces endolithicus</name>
    <dbReference type="NCBI Taxonomy" id="329885"/>
    <lineage>
        <taxon>Eukaryota</taxon>
        <taxon>Fungi</taxon>
        <taxon>Dikarya</taxon>
        <taxon>Ascomycota</taxon>
        <taxon>Pezizomycotina</taxon>
        <taxon>Dothideomycetes</taxon>
        <taxon>Dothideomycetidae</taxon>
        <taxon>Mycosphaerellales</taxon>
        <taxon>Teratosphaeriaceae</taxon>
        <taxon>Friedmanniomyces</taxon>
    </lineage>
</organism>
<comment type="caution">
    <text evidence="8">The sequence shown here is derived from an EMBL/GenBank/DDBJ whole genome shotgun (WGS) entry which is preliminary data.</text>
</comment>
<evidence type="ECO:0000313" key="9">
    <source>
        <dbReference type="Proteomes" id="UP001168146"/>
    </source>
</evidence>
<accession>A0AAN6FKX5</accession>
<feature type="compositionally biased region" description="Polar residues" evidence="5">
    <location>
        <begin position="413"/>
        <end position="435"/>
    </location>
</feature>
<dbReference type="InterPro" id="IPR020846">
    <property type="entry name" value="MFS_dom"/>
</dbReference>
<keyword evidence="3 6" id="KW-1133">Transmembrane helix</keyword>
<feature type="domain" description="Major facilitator superfamily (MFS) profile" evidence="7">
    <location>
        <begin position="102"/>
        <end position="709"/>
    </location>
</feature>
<proteinExistence type="predicted"/>
<evidence type="ECO:0000259" key="7">
    <source>
        <dbReference type="PROSITE" id="PS50850"/>
    </source>
</evidence>
<feature type="transmembrane region" description="Helical" evidence="6">
    <location>
        <begin position="167"/>
        <end position="187"/>
    </location>
</feature>
<reference evidence="8" key="1">
    <citation type="submission" date="2021-12" db="EMBL/GenBank/DDBJ databases">
        <title>Black yeast isolated from Biological Soil Crust.</title>
        <authorList>
            <person name="Kurbessoian T."/>
        </authorList>
    </citation>
    <scope>NUCLEOTIDE SEQUENCE</scope>
    <source>
        <strain evidence="8">CCFEE 5208</strain>
    </source>
</reference>
<dbReference type="SUPFAM" id="SSF103473">
    <property type="entry name" value="MFS general substrate transporter"/>
    <property type="match status" value="1"/>
</dbReference>
<evidence type="ECO:0000256" key="4">
    <source>
        <dbReference type="ARBA" id="ARBA00023136"/>
    </source>
</evidence>
<evidence type="ECO:0000256" key="6">
    <source>
        <dbReference type="SAM" id="Phobius"/>
    </source>
</evidence>
<evidence type="ECO:0000256" key="1">
    <source>
        <dbReference type="ARBA" id="ARBA00004141"/>
    </source>
</evidence>
<feature type="transmembrane region" description="Helical" evidence="6">
    <location>
        <begin position="351"/>
        <end position="374"/>
    </location>
</feature>
<dbReference type="PANTHER" id="PTHR23502:SF38">
    <property type="entry name" value="POLYAMINE TRANSPORTER 4"/>
    <property type="match status" value="1"/>
</dbReference>
<feature type="transmembrane region" description="Helical" evidence="6">
    <location>
        <begin position="100"/>
        <end position="121"/>
    </location>
</feature>
<dbReference type="InterPro" id="IPR036259">
    <property type="entry name" value="MFS_trans_sf"/>
</dbReference>
<dbReference type="PANTHER" id="PTHR23502">
    <property type="entry name" value="MAJOR FACILITATOR SUPERFAMILY"/>
    <property type="match status" value="1"/>
</dbReference>
<comment type="subcellular location">
    <subcellularLocation>
        <location evidence="1">Membrane</location>
        <topology evidence="1">Multi-pass membrane protein</topology>
    </subcellularLocation>
</comment>
<keyword evidence="4 6" id="KW-0472">Membrane</keyword>
<feature type="transmembrane region" description="Helical" evidence="6">
    <location>
        <begin position="133"/>
        <end position="155"/>
    </location>
</feature>
<feature type="compositionally biased region" description="Low complexity" evidence="5">
    <location>
        <begin position="51"/>
        <end position="64"/>
    </location>
</feature>